<organism evidence="7 8">
    <name type="scientific">Neisseria dentiae</name>
    <dbReference type="NCBI Taxonomy" id="194197"/>
    <lineage>
        <taxon>Bacteria</taxon>
        <taxon>Pseudomonadati</taxon>
        <taxon>Pseudomonadota</taxon>
        <taxon>Betaproteobacteria</taxon>
        <taxon>Neisseriales</taxon>
        <taxon>Neisseriaceae</taxon>
        <taxon>Neisseria</taxon>
    </lineage>
</organism>
<proteinExistence type="predicted"/>
<keyword evidence="4 6" id="KW-1133">Transmembrane helix</keyword>
<keyword evidence="5 6" id="KW-0472">Membrane</keyword>
<evidence type="ECO:0000256" key="5">
    <source>
        <dbReference type="ARBA" id="ARBA00023136"/>
    </source>
</evidence>
<evidence type="ECO:0000256" key="2">
    <source>
        <dbReference type="ARBA" id="ARBA00022475"/>
    </source>
</evidence>
<dbReference type="STRING" id="194197.BWD09_06215"/>
<sequence>MNKIVYAQIAALAVTAALCALVSGSSGFWSALAGGLSYLLPSATAVLLLKIFRPYPQWAGKIFLLGEGLKVMLALVLMLVVFAIWHETLKFLPFVAGLFVVSHLVFLALLRVRDYGR</sequence>
<gene>
    <name evidence="7" type="ORF">BWD09_06215</name>
</gene>
<feature type="transmembrane region" description="Helical" evidence="6">
    <location>
        <begin position="29"/>
        <end position="52"/>
    </location>
</feature>
<dbReference type="GeneID" id="94581977"/>
<accession>A0A1X3DBH4</accession>
<comment type="subcellular location">
    <subcellularLocation>
        <location evidence="1">Cell membrane</location>
        <topology evidence="1">Multi-pass membrane protein</topology>
    </subcellularLocation>
</comment>
<comment type="caution">
    <text evidence="7">The sequence shown here is derived from an EMBL/GenBank/DDBJ whole genome shotgun (WGS) entry which is preliminary data.</text>
</comment>
<dbReference type="Proteomes" id="UP000193118">
    <property type="component" value="Unassembled WGS sequence"/>
</dbReference>
<protein>
    <submittedName>
        <fullName evidence="7">F0F1 ATP synthase subunit I</fullName>
    </submittedName>
</protein>
<feature type="transmembrane region" description="Helical" evidence="6">
    <location>
        <begin position="64"/>
        <end position="85"/>
    </location>
</feature>
<evidence type="ECO:0000256" key="4">
    <source>
        <dbReference type="ARBA" id="ARBA00022989"/>
    </source>
</evidence>
<dbReference type="RefSeq" id="WP_085365843.1">
    <property type="nucleotide sequence ID" value="NZ_CAUJPZ010000015.1"/>
</dbReference>
<dbReference type="OrthoDB" id="8606364at2"/>
<feature type="transmembrane region" description="Helical" evidence="6">
    <location>
        <begin position="91"/>
        <end position="110"/>
    </location>
</feature>
<dbReference type="Pfam" id="PF03899">
    <property type="entry name" value="ATP-synt_I"/>
    <property type="match status" value="1"/>
</dbReference>
<dbReference type="AlphaFoldDB" id="A0A1X3DBH4"/>
<evidence type="ECO:0000313" key="8">
    <source>
        <dbReference type="Proteomes" id="UP000193118"/>
    </source>
</evidence>
<dbReference type="InterPro" id="IPR005598">
    <property type="entry name" value="ATP_synth_I"/>
</dbReference>
<reference evidence="8" key="1">
    <citation type="submission" date="2017-01" db="EMBL/GenBank/DDBJ databases">
        <authorList>
            <person name="Wolfgang W.J."/>
            <person name="Cole J."/>
            <person name="Wroblewski D."/>
            <person name="Mcginnis J."/>
            <person name="Musser K.A."/>
        </authorList>
    </citation>
    <scope>NUCLEOTIDE SEQUENCE [LARGE SCALE GENOMIC DNA]</scope>
    <source>
        <strain evidence="8">DSM 19151</strain>
    </source>
</reference>
<evidence type="ECO:0000256" key="3">
    <source>
        <dbReference type="ARBA" id="ARBA00022692"/>
    </source>
</evidence>
<keyword evidence="3 6" id="KW-0812">Transmembrane</keyword>
<evidence type="ECO:0000313" key="7">
    <source>
        <dbReference type="EMBL" id="OSI17061.1"/>
    </source>
</evidence>
<dbReference type="GO" id="GO:0005886">
    <property type="term" value="C:plasma membrane"/>
    <property type="evidence" value="ECO:0007669"/>
    <property type="project" value="UniProtKB-SubCell"/>
</dbReference>
<dbReference type="EMBL" id="MTBO01000012">
    <property type="protein sequence ID" value="OSI17061.1"/>
    <property type="molecule type" value="Genomic_DNA"/>
</dbReference>
<keyword evidence="2" id="KW-1003">Cell membrane</keyword>
<keyword evidence="8" id="KW-1185">Reference proteome</keyword>
<evidence type="ECO:0000256" key="6">
    <source>
        <dbReference type="SAM" id="Phobius"/>
    </source>
</evidence>
<evidence type="ECO:0000256" key="1">
    <source>
        <dbReference type="ARBA" id="ARBA00004651"/>
    </source>
</evidence>
<name>A0A1X3DBH4_9NEIS</name>